<feature type="domain" description="Glycosyl transferase family 1" evidence="1">
    <location>
        <begin position="267"/>
        <end position="427"/>
    </location>
</feature>
<dbReference type="InterPro" id="IPR050194">
    <property type="entry name" value="Glycosyltransferase_grp1"/>
</dbReference>
<proteinExistence type="predicted"/>
<protein>
    <submittedName>
        <fullName evidence="3">Glycosyltransferase involved in cell wall biosynthesis</fullName>
    </submittedName>
</protein>
<dbReference type="Gene3D" id="3.40.50.2000">
    <property type="entry name" value="Glycogen Phosphorylase B"/>
    <property type="match status" value="2"/>
</dbReference>
<comment type="caution">
    <text evidence="3">The sequence shown here is derived from an EMBL/GenBank/DDBJ whole genome shotgun (WGS) entry which is preliminary data.</text>
</comment>
<dbReference type="CDD" id="cd03801">
    <property type="entry name" value="GT4_PimA-like"/>
    <property type="match status" value="1"/>
</dbReference>
<accession>A0ABX5M3S8</accession>
<dbReference type="Pfam" id="PF13579">
    <property type="entry name" value="Glyco_trans_4_4"/>
    <property type="match status" value="1"/>
</dbReference>
<name>A0ABX5M3S8_9PROT</name>
<evidence type="ECO:0000313" key="3">
    <source>
        <dbReference type="EMBL" id="PXV75060.1"/>
    </source>
</evidence>
<dbReference type="Proteomes" id="UP000247780">
    <property type="component" value="Unassembled WGS sequence"/>
</dbReference>
<sequence length="449" mass="50425">MAAAAICKKESWLGMTPNLLQSCVVEPWLAFSRQVTCRSLGWRLHAAAARPNYAAEQGSLLYVAASARPYHISGYTTRTHEVMRALRDVGVRVHAYTRPGYPWDRKDRLCDAMGNEIVIDDIRYGHATTPANNRPVLLYALQGAKTVVKLARQHRVAVIHAASNHVSALPALLAARQLGIPFHYEMRGLWELTRISRQPDFKGSQAYRQGLALEELVACHADQLFVISEQLGHYVQKNWDVSPERIRLLPNCVDPKKFQMADPVLVEPDTIGYAGSLIGYEGLDILLEATADLLKQGRAIQVRIAGDGEARQDLEVLAQRLRLRQQVQFLGRMSPDKVREMIARCALVCIPRKPYEVCEIVPPIKLVEALAMGKPVIVPDLPVFRDEMGADLTGWFFRSGDVKDLARVIHEALARPDHLKKLGVRARDYAVSQRNWERFMPLIVASLPR</sequence>
<evidence type="ECO:0000259" key="2">
    <source>
        <dbReference type="Pfam" id="PF13579"/>
    </source>
</evidence>
<evidence type="ECO:0000259" key="1">
    <source>
        <dbReference type="Pfam" id="PF00534"/>
    </source>
</evidence>
<dbReference type="Pfam" id="PF00534">
    <property type="entry name" value="Glycos_transf_1"/>
    <property type="match status" value="1"/>
</dbReference>
<gene>
    <name evidence="3" type="ORF">C8R14_1393</name>
</gene>
<organism evidence="3 4">
    <name type="scientific">Nitrosomonas eutropha</name>
    <dbReference type="NCBI Taxonomy" id="916"/>
    <lineage>
        <taxon>Bacteria</taxon>
        <taxon>Pseudomonadati</taxon>
        <taxon>Pseudomonadota</taxon>
        <taxon>Betaproteobacteria</taxon>
        <taxon>Nitrosomonadales</taxon>
        <taxon>Nitrosomonadaceae</taxon>
        <taxon>Nitrosomonas</taxon>
    </lineage>
</organism>
<keyword evidence="4" id="KW-1185">Reference proteome</keyword>
<dbReference type="EMBL" id="QICQ01000039">
    <property type="protein sequence ID" value="PXV75060.1"/>
    <property type="molecule type" value="Genomic_DNA"/>
</dbReference>
<dbReference type="InterPro" id="IPR028098">
    <property type="entry name" value="Glyco_trans_4-like_N"/>
</dbReference>
<dbReference type="PANTHER" id="PTHR45947">
    <property type="entry name" value="SULFOQUINOVOSYL TRANSFERASE SQD2"/>
    <property type="match status" value="1"/>
</dbReference>
<dbReference type="InterPro" id="IPR001296">
    <property type="entry name" value="Glyco_trans_1"/>
</dbReference>
<evidence type="ECO:0000313" key="4">
    <source>
        <dbReference type="Proteomes" id="UP000247780"/>
    </source>
</evidence>
<reference evidence="3 4" key="1">
    <citation type="submission" date="2018-04" db="EMBL/GenBank/DDBJ databases">
        <title>Active sludge and wastewater microbial communities from Klosterneuburg, Austria.</title>
        <authorList>
            <person name="Wagner M."/>
        </authorList>
    </citation>
    <scope>NUCLEOTIDE SEQUENCE [LARGE SCALE GENOMIC DNA]</scope>
    <source>
        <strain evidence="3 4">Nm 57</strain>
    </source>
</reference>
<dbReference type="SUPFAM" id="SSF53756">
    <property type="entry name" value="UDP-Glycosyltransferase/glycogen phosphorylase"/>
    <property type="match status" value="1"/>
</dbReference>
<dbReference type="PANTHER" id="PTHR45947:SF3">
    <property type="entry name" value="SULFOQUINOVOSYL TRANSFERASE SQD2"/>
    <property type="match status" value="1"/>
</dbReference>
<feature type="domain" description="Glycosyltransferase subfamily 4-like N-terminal" evidence="2">
    <location>
        <begin position="73"/>
        <end position="252"/>
    </location>
</feature>